<accession>A0ABT5A6F9</accession>
<evidence type="ECO:0000256" key="1">
    <source>
        <dbReference type="SAM" id="Phobius"/>
    </source>
</evidence>
<reference evidence="2 3" key="1">
    <citation type="submission" date="2023-01" db="EMBL/GenBank/DDBJ databases">
        <title>Genomes from the Australian National Cyanobacteria Reference Collection.</title>
        <authorList>
            <person name="Willis A."/>
            <person name="Lee E.M.F."/>
        </authorList>
    </citation>
    <scope>NUCLEOTIDE SEQUENCE [LARGE SCALE GENOMIC DNA]</scope>
    <source>
        <strain evidence="2 3">CS-537/01</strain>
    </source>
</reference>
<keyword evidence="1" id="KW-0812">Transmembrane</keyword>
<dbReference type="Proteomes" id="UP001212123">
    <property type="component" value="Unassembled WGS sequence"/>
</dbReference>
<organism evidence="2 3">
    <name type="scientific">Dolichospermum circinale CS-537/01</name>
    <dbReference type="NCBI Taxonomy" id="3021739"/>
    <lineage>
        <taxon>Bacteria</taxon>
        <taxon>Bacillati</taxon>
        <taxon>Cyanobacteriota</taxon>
        <taxon>Cyanophyceae</taxon>
        <taxon>Nostocales</taxon>
        <taxon>Aphanizomenonaceae</taxon>
        <taxon>Dolichospermum</taxon>
        <taxon>Dolichospermum circinale</taxon>
    </lineage>
</organism>
<keyword evidence="3" id="KW-1185">Reference proteome</keyword>
<dbReference type="RefSeq" id="WP_269208350.1">
    <property type="nucleotide sequence ID" value="NZ_JAQMTU010000078.1"/>
</dbReference>
<protein>
    <submittedName>
        <fullName evidence="2">Uncharacterized protein</fullName>
    </submittedName>
</protein>
<gene>
    <name evidence="2" type="ORF">PN492_13430</name>
</gene>
<name>A0ABT5A6F9_9CYAN</name>
<sequence>MIQIPSGRNWEGLMSVIVIGRLFLVFLILSLDIWESAIAR</sequence>
<comment type="caution">
    <text evidence="2">The sequence shown here is derived from an EMBL/GenBank/DDBJ whole genome shotgun (WGS) entry which is preliminary data.</text>
</comment>
<evidence type="ECO:0000313" key="2">
    <source>
        <dbReference type="EMBL" id="MDB9487537.1"/>
    </source>
</evidence>
<keyword evidence="1" id="KW-1133">Transmembrane helix</keyword>
<feature type="transmembrane region" description="Helical" evidence="1">
    <location>
        <begin position="12"/>
        <end position="34"/>
    </location>
</feature>
<dbReference type="EMBL" id="JAQMTU010000078">
    <property type="protein sequence ID" value="MDB9487537.1"/>
    <property type="molecule type" value="Genomic_DNA"/>
</dbReference>
<keyword evidence="1" id="KW-0472">Membrane</keyword>
<proteinExistence type="predicted"/>
<evidence type="ECO:0000313" key="3">
    <source>
        <dbReference type="Proteomes" id="UP001212123"/>
    </source>
</evidence>